<organism evidence="1 2">
    <name type="scientific">Scophthalmus maximus</name>
    <name type="common">Turbot</name>
    <name type="synonym">Psetta maxima</name>
    <dbReference type="NCBI Taxonomy" id="52904"/>
    <lineage>
        <taxon>Eukaryota</taxon>
        <taxon>Metazoa</taxon>
        <taxon>Chordata</taxon>
        <taxon>Craniata</taxon>
        <taxon>Vertebrata</taxon>
        <taxon>Euteleostomi</taxon>
        <taxon>Actinopterygii</taxon>
        <taxon>Neopterygii</taxon>
        <taxon>Teleostei</taxon>
        <taxon>Neoteleostei</taxon>
        <taxon>Acanthomorphata</taxon>
        <taxon>Carangaria</taxon>
        <taxon>Pleuronectiformes</taxon>
        <taxon>Pleuronectoidei</taxon>
        <taxon>Scophthalmidae</taxon>
        <taxon>Scophthalmus</taxon>
    </lineage>
</organism>
<evidence type="ECO:0000313" key="2">
    <source>
        <dbReference type="Proteomes" id="UP000438429"/>
    </source>
</evidence>
<dbReference type="Proteomes" id="UP000438429">
    <property type="component" value="Unassembled WGS sequence"/>
</dbReference>
<accession>A0A6A4S8D7</accession>
<sequence>MVVFLSVGHEFDALGRKRADTPVSARAKIVTVRVHVPPQSLLTVKIQSGLEGQTQLTFKHCFKNHFKKRVKKRTNLVRGVFIDKSHFMCFNLEEKNLKLVSVVDIKCRARTVCRSGRSRESRKRSRCRDEASVVNVTFRIRIRVTIMFVAK</sequence>
<comment type="caution">
    <text evidence="1">The sequence shown here is derived from an EMBL/GenBank/DDBJ whole genome shotgun (WGS) entry which is preliminary data.</text>
</comment>
<dbReference type="EMBL" id="VEVO01000018">
    <property type="protein sequence ID" value="KAF0027830.1"/>
    <property type="molecule type" value="Genomic_DNA"/>
</dbReference>
<reference evidence="1 2" key="1">
    <citation type="submission" date="2019-06" db="EMBL/GenBank/DDBJ databases">
        <title>Draft genomes of female and male turbot (Scophthalmus maximus).</title>
        <authorList>
            <person name="Xu H."/>
            <person name="Xu X.-W."/>
            <person name="Shao C."/>
            <person name="Chen S."/>
        </authorList>
    </citation>
    <scope>NUCLEOTIDE SEQUENCE [LARGE SCALE GENOMIC DNA]</scope>
    <source>
        <strain evidence="1">Ysfricsl-2016a</strain>
        <tissue evidence="1">Blood</tissue>
    </source>
</reference>
<dbReference type="AlphaFoldDB" id="A0A6A4S8D7"/>
<gene>
    <name evidence="1" type="ORF">F2P81_020571</name>
</gene>
<name>A0A6A4S8D7_SCOMX</name>
<evidence type="ECO:0000313" key="1">
    <source>
        <dbReference type="EMBL" id="KAF0027830.1"/>
    </source>
</evidence>
<protein>
    <submittedName>
        <fullName evidence="1">Uncharacterized protein</fullName>
    </submittedName>
</protein>
<proteinExistence type="predicted"/>